<name>W5TEB3_9NOCA</name>
<dbReference type="Pfam" id="PF13556">
    <property type="entry name" value="HTH_30"/>
    <property type="match status" value="1"/>
</dbReference>
<dbReference type="HOGENOM" id="CLU_041278_0_0_11"/>
<dbReference type="KEGG" id="nno:NONO_c07730"/>
<dbReference type="PANTHER" id="PTHR33744">
    <property type="entry name" value="CARBOHYDRATE DIACID REGULATOR"/>
    <property type="match status" value="1"/>
</dbReference>
<accession>W5TEB3</accession>
<dbReference type="InterPro" id="IPR025736">
    <property type="entry name" value="PucR_C-HTH_dom"/>
</dbReference>
<dbReference type="Proteomes" id="UP000019150">
    <property type="component" value="Chromosome"/>
</dbReference>
<dbReference type="PATRIC" id="fig|1415166.3.peg.783"/>
<protein>
    <submittedName>
        <fullName evidence="5">Putative transcriptional regulator</fullName>
    </submittedName>
</protein>
<dbReference type="eggNOG" id="COG2508">
    <property type="taxonomic scope" value="Bacteria"/>
</dbReference>
<dbReference type="InterPro" id="IPR025751">
    <property type="entry name" value="RsbRD_N_dom"/>
</dbReference>
<reference evidence="5 6" key="1">
    <citation type="journal article" date="2014" name="Appl. Environ. Microbiol.">
        <title>Insights into the Microbial Degradation of Rubber and Gutta-Percha by Analysis of the Complete Genome of Nocardia nova SH22a.</title>
        <authorList>
            <person name="Luo Q."/>
            <person name="Hiessl S."/>
            <person name="Poehlein A."/>
            <person name="Daniel R."/>
            <person name="Steinbuchel A."/>
        </authorList>
    </citation>
    <scope>NUCLEOTIDE SEQUENCE [LARGE SCALE GENOMIC DNA]</scope>
    <source>
        <strain evidence="5">SH22a</strain>
    </source>
</reference>
<keyword evidence="6" id="KW-1185">Reference proteome</keyword>
<organism evidence="5 6">
    <name type="scientific">Nocardia nova SH22a</name>
    <dbReference type="NCBI Taxonomy" id="1415166"/>
    <lineage>
        <taxon>Bacteria</taxon>
        <taxon>Bacillati</taxon>
        <taxon>Actinomycetota</taxon>
        <taxon>Actinomycetes</taxon>
        <taxon>Mycobacteriales</taxon>
        <taxon>Nocardiaceae</taxon>
        <taxon>Nocardia</taxon>
    </lineage>
</organism>
<dbReference type="PANTHER" id="PTHR33744:SF1">
    <property type="entry name" value="DNA-BINDING TRANSCRIPTIONAL ACTIVATOR ADER"/>
    <property type="match status" value="1"/>
</dbReference>
<dbReference type="AlphaFoldDB" id="W5TEB3"/>
<feature type="domain" description="CdaR GGDEF-like" evidence="4">
    <location>
        <begin position="192"/>
        <end position="297"/>
    </location>
</feature>
<dbReference type="InterPro" id="IPR041522">
    <property type="entry name" value="CdaR_GGDEF"/>
</dbReference>
<dbReference type="Pfam" id="PF14361">
    <property type="entry name" value="RsbRD_N"/>
    <property type="match status" value="1"/>
</dbReference>
<dbReference type="InterPro" id="IPR042070">
    <property type="entry name" value="PucR_C-HTH_sf"/>
</dbReference>
<dbReference type="STRING" id="1415166.NONO_c07730"/>
<dbReference type="InterPro" id="IPR051448">
    <property type="entry name" value="CdaR-like_regulators"/>
</dbReference>
<sequence length="416" mass="43919">MHVHKTAVSCVTELDYTACMSTPALERSASPLAASLTADIESMTDELVARIAAADSSYAQGGLLTEEQLRSTCLQNLTSILDVLAGTGPLRLRSARDAGRLKAEQGIPIASLLHAYRLGGRLIWEESTARADGPGDPRLHDLATRLWELVDLYSDAAVEAYRETEVLLAHSDAQVQARLVRTLFADHSGNPAGVLDVLRTLGIPERGNFVVVAVDAEPTAPLPTKLAAALQDCGVRSVWDAQIDAHVGLISAAAAATIDRGLTTISAFAADRVGASATFTTPHAIAAASGQARIALRSAPPGSAATTRFGEEPIAHLLIAVPEAGQRAAAQILGPLLRLPAAERGDLIAVLDAWYRCGGSAAAVAETMHCHRNTVRYRLRKIRDLTGRDTTDPRGSAELYLALQSLTLLGPDGDRS</sequence>
<evidence type="ECO:0000256" key="1">
    <source>
        <dbReference type="ARBA" id="ARBA00006754"/>
    </source>
</evidence>
<evidence type="ECO:0000259" key="3">
    <source>
        <dbReference type="Pfam" id="PF14361"/>
    </source>
</evidence>
<evidence type="ECO:0000259" key="2">
    <source>
        <dbReference type="Pfam" id="PF13556"/>
    </source>
</evidence>
<dbReference type="Pfam" id="PF17853">
    <property type="entry name" value="GGDEF_2"/>
    <property type="match status" value="1"/>
</dbReference>
<evidence type="ECO:0000313" key="6">
    <source>
        <dbReference type="Proteomes" id="UP000019150"/>
    </source>
</evidence>
<feature type="domain" description="RsbT co-antagonist protein RsbRD N-terminal" evidence="3">
    <location>
        <begin position="42"/>
        <end position="174"/>
    </location>
</feature>
<evidence type="ECO:0000259" key="4">
    <source>
        <dbReference type="Pfam" id="PF17853"/>
    </source>
</evidence>
<feature type="domain" description="PucR C-terminal helix-turn-helix" evidence="2">
    <location>
        <begin position="347"/>
        <end position="404"/>
    </location>
</feature>
<evidence type="ECO:0000313" key="5">
    <source>
        <dbReference type="EMBL" id="AHH15581.1"/>
    </source>
</evidence>
<proteinExistence type="inferred from homology"/>
<dbReference type="EMBL" id="CP006850">
    <property type="protein sequence ID" value="AHH15581.1"/>
    <property type="molecule type" value="Genomic_DNA"/>
</dbReference>
<dbReference type="Gene3D" id="1.10.10.2840">
    <property type="entry name" value="PucR C-terminal helix-turn-helix domain"/>
    <property type="match status" value="1"/>
</dbReference>
<gene>
    <name evidence="5" type="ORF">NONO_c07730</name>
</gene>
<comment type="similarity">
    <text evidence="1">Belongs to the CdaR family.</text>
</comment>